<dbReference type="GO" id="GO:0050660">
    <property type="term" value="F:flavin adenine dinucleotide binding"/>
    <property type="evidence" value="ECO:0007669"/>
    <property type="project" value="TreeGrafter"/>
</dbReference>
<dbReference type="GO" id="GO:0030976">
    <property type="term" value="F:thiamine pyrophosphate binding"/>
    <property type="evidence" value="ECO:0007669"/>
    <property type="project" value="InterPro"/>
</dbReference>
<dbReference type="InterPro" id="IPR012000">
    <property type="entry name" value="Thiamin_PyroP_enz_cen_dom"/>
</dbReference>
<keyword evidence="3" id="KW-0808">Transferase</keyword>
<dbReference type="InterPro" id="IPR029035">
    <property type="entry name" value="DHS-like_NAD/FAD-binding_dom"/>
</dbReference>
<evidence type="ECO:0000256" key="3">
    <source>
        <dbReference type="ARBA" id="ARBA00022679"/>
    </source>
</evidence>
<dbReference type="PROSITE" id="PS00187">
    <property type="entry name" value="TPP_ENZYMES"/>
    <property type="match status" value="1"/>
</dbReference>
<dbReference type="Pfam" id="PF00205">
    <property type="entry name" value="TPP_enzyme_M"/>
    <property type="match status" value="1"/>
</dbReference>
<evidence type="ECO:0000256" key="5">
    <source>
        <dbReference type="RuleBase" id="RU362132"/>
    </source>
</evidence>
<protein>
    <submittedName>
        <fullName evidence="9">Acetolactate synthase-1/2/3 large subunit</fullName>
    </submittedName>
</protein>
<dbReference type="Pfam" id="PF02776">
    <property type="entry name" value="TPP_enzyme_N"/>
    <property type="match status" value="1"/>
</dbReference>
<dbReference type="InterPro" id="IPR045229">
    <property type="entry name" value="TPP_enz"/>
</dbReference>
<evidence type="ECO:0000256" key="2">
    <source>
        <dbReference type="ARBA" id="ARBA00007812"/>
    </source>
</evidence>
<keyword evidence="4 5" id="KW-0786">Thiamine pyrophosphate</keyword>
<dbReference type="CDD" id="cd00568">
    <property type="entry name" value="TPP_enzymes"/>
    <property type="match status" value="1"/>
</dbReference>
<dbReference type="Pfam" id="PF02775">
    <property type="entry name" value="TPP_enzyme_C"/>
    <property type="match status" value="1"/>
</dbReference>
<evidence type="ECO:0000313" key="9">
    <source>
        <dbReference type="EMBL" id="SEO42069.1"/>
    </source>
</evidence>
<reference evidence="9 10" key="1">
    <citation type="submission" date="2016-10" db="EMBL/GenBank/DDBJ databases">
        <authorList>
            <person name="de Groot N.N."/>
        </authorList>
    </citation>
    <scope>NUCLEOTIDE SEQUENCE [LARGE SCALE GENOMIC DNA]</scope>
    <source>
        <strain evidence="9 10">DSM 27842</strain>
    </source>
</reference>
<feature type="domain" description="Thiamine pyrophosphate enzyme TPP-binding" evidence="7">
    <location>
        <begin position="402"/>
        <end position="550"/>
    </location>
</feature>
<dbReference type="SUPFAM" id="SSF52467">
    <property type="entry name" value="DHS-like NAD/FAD-binding domain"/>
    <property type="match status" value="1"/>
</dbReference>
<dbReference type="EMBL" id="FODS01000005">
    <property type="protein sequence ID" value="SEO42069.1"/>
    <property type="molecule type" value="Genomic_DNA"/>
</dbReference>
<dbReference type="GO" id="GO:0005948">
    <property type="term" value="C:acetolactate synthase complex"/>
    <property type="evidence" value="ECO:0007669"/>
    <property type="project" value="TreeGrafter"/>
</dbReference>
<proteinExistence type="inferred from homology"/>
<dbReference type="Gene3D" id="3.40.50.970">
    <property type="match status" value="2"/>
</dbReference>
<dbReference type="Proteomes" id="UP000198893">
    <property type="component" value="Unassembled WGS sequence"/>
</dbReference>
<evidence type="ECO:0000259" key="7">
    <source>
        <dbReference type="Pfam" id="PF02775"/>
    </source>
</evidence>
<dbReference type="STRING" id="569882.SAMN04490248_10530"/>
<dbReference type="GO" id="GO:0003984">
    <property type="term" value="F:acetolactate synthase activity"/>
    <property type="evidence" value="ECO:0007669"/>
    <property type="project" value="TreeGrafter"/>
</dbReference>
<organism evidence="9 10">
    <name type="scientific">Salinihabitans flavidus</name>
    <dbReference type="NCBI Taxonomy" id="569882"/>
    <lineage>
        <taxon>Bacteria</taxon>
        <taxon>Pseudomonadati</taxon>
        <taxon>Pseudomonadota</taxon>
        <taxon>Alphaproteobacteria</taxon>
        <taxon>Rhodobacterales</taxon>
        <taxon>Roseobacteraceae</taxon>
        <taxon>Salinihabitans</taxon>
    </lineage>
</organism>
<dbReference type="GO" id="GO:0000287">
    <property type="term" value="F:magnesium ion binding"/>
    <property type="evidence" value="ECO:0007669"/>
    <property type="project" value="InterPro"/>
</dbReference>
<dbReference type="RefSeq" id="WP_093116459.1">
    <property type="nucleotide sequence ID" value="NZ_FODS01000005.1"/>
</dbReference>
<keyword evidence="10" id="KW-1185">Reference proteome</keyword>
<dbReference type="SUPFAM" id="SSF52518">
    <property type="entry name" value="Thiamin diphosphate-binding fold (THDP-binding)"/>
    <property type="match status" value="2"/>
</dbReference>
<evidence type="ECO:0000259" key="6">
    <source>
        <dbReference type="Pfam" id="PF00205"/>
    </source>
</evidence>
<sequence>MTEQRRNEMNGGEALARMLQAHGAGPMFGMGGFQLLPFYDAARRLGLRHNLINDERCGVFAADAYAKVSGRVGLVDATLGPGATNLVTGLVEALNAGSPLVAIVGDTHRDHSWKNMTQESRQAEILRPAVKELIRVESIGRIPELVRRAFSVATTGRPGPVALIVPEDISHGTYPFDEADFSADPRYQAAPALRSRPDAEGLAQAVALLAAAERPLILAGGGVHLSQAADDLQALAEAAQIPVAHTMSGKGAIACISPLSAGLFGRYDRIANDMIDESDCLLVIGCKLGEIATKRYTVPAPGKTLIHLDCVAEEIGRTYRPTLPLWGDAREGIRDLRAGLKDGPAPEGRQDWCAGVVRRMDKWRETARARLESDEVPVSMGRLMGTLNAGLPEDAVLIADGGFAAHWGGLLYDQPRAGRGFVPDRGFASIGYGLPGAIGAKLAAPDRAVVALTGDGGFNMVLGEIETARRMGLAVVIIVVNNAASGYVKALQHLMYGEGAYQSSDLAETDYARAAEALGCRGIRVEHPDALSEALAQALAEEGRPTVLDVVVTRDPGKMLPAADSRAVKVKKGDRVA</sequence>
<name>A0A1H8PJ68_9RHOB</name>
<dbReference type="PANTHER" id="PTHR18968:SF13">
    <property type="entry name" value="ACETOLACTATE SYNTHASE CATALYTIC SUBUNIT, MITOCHONDRIAL"/>
    <property type="match status" value="1"/>
</dbReference>
<dbReference type="InterPro" id="IPR000399">
    <property type="entry name" value="TPP-bd_CS"/>
</dbReference>
<evidence type="ECO:0000259" key="8">
    <source>
        <dbReference type="Pfam" id="PF02776"/>
    </source>
</evidence>
<dbReference type="Gene3D" id="3.40.50.1220">
    <property type="entry name" value="TPP-binding domain"/>
    <property type="match status" value="1"/>
</dbReference>
<feature type="domain" description="Thiamine pyrophosphate enzyme central" evidence="6">
    <location>
        <begin position="202"/>
        <end position="336"/>
    </location>
</feature>
<dbReference type="CDD" id="cd07035">
    <property type="entry name" value="TPP_PYR_POX_like"/>
    <property type="match status" value="1"/>
</dbReference>
<evidence type="ECO:0000256" key="1">
    <source>
        <dbReference type="ARBA" id="ARBA00001964"/>
    </source>
</evidence>
<feature type="domain" description="Thiamine pyrophosphate enzyme N-terminal TPP-binding" evidence="8">
    <location>
        <begin position="9"/>
        <end position="124"/>
    </location>
</feature>
<evidence type="ECO:0000256" key="4">
    <source>
        <dbReference type="ARBA" id="ARBA00023052"/>
    </source>
</evidence>
<comment type="cofactor">
    <cofactor evidence="1">
        <name>thiamine diphosphate</name>
        <dbReference type="ChEBI" id="CHEBI:58937"/>
    </cofactor>
</comment>
<dbReference type="PANTHER" id="PTHR18968">
    <property type="entry name" value="THIAMINE PYROPHOSPHATE ENZYMES"/>
    <property type="match status" value="1"/>
</dbReference>
<dbReference type="GO" id="GO:0009097">
    <property type="term" value="P:isoleucine biosynthetic process"/>
    <property type="evidence" value="ECO:0007669"/>
    <property type="project" value="TreeGrafter"/>
</dbReference>
<comment type="similarity">
    <text evidence="2 5">Belongs to the TPP enzyme family.</text>
</comment>
<dbReference type="GO" id="GO:0009099">
    <property type="term" value="P:L-valine biosynthetic process"/>
    <property type="evidence" value="ECO:0007669"/>
    <property type="project" value="TreeGrafter"/>
</dbReference>
<dbReference type="InterPro" id="IPR011766">
    <property type="entry name" value="TPP_enzyme_TPP-bd"/>
</dbReference>
<dbReference type="AlphaFoldDB" id="A0A1H8PJ68"/>
<accession>A0A1H8PJ68</accession>
<dbReference type="InterPro" id="IPR029061">
    <property type="entry name" value="THDP-binding"/>
</dbReference>
<dbReference type="InterPro" id="IPR012001">
    <property type="entry name" value="Thiamin_PyroP_enz_TPP-bd_dom"/>
</dbReference>
<gene>
    <name evidence="9" type="ORF">SAMN04490248_10530</name>
</gene>
<evidence type="ECO:0000313" key="10">
    <source>
        <dbReference type="Proteomes" id="UP000198893"/>
    </source>
</evidence>
<dbReference type="OrthoDB" id="4494979at2"/>